<keyword evidence="1" id="KW-0812">Transmembrane</keyword>
<proteinExistence type="predicted"/>
<keyword evidence="3" id="KW-1185">Reference proteome</keyword>
<dbReference type="PATRIC" id="fig|220754.4.peg.2668"/>
<gene>
    <name evidence="2" type="ORF">KR50_26520</name>
</gene>
<name>A0A0C2VAJ7_9BACL</name>
<sequence>MLKDHRGFAVYEAIFSLTCIVFLCTAIIPVLSQSVIKVDESKRKAASWVVLTEQLQSIKNTGHYLERIERDGTIYTTSWIENERICVMYENRSSAVSETCVQ</sequence>
<reference evidence="2 3" key="1">
    <citation type="submission" date="2015-01" db="EMBL/GenBank/DDBJ databases">
        <title>Jeotgalibacillus campisalis genome sequencing.</title>
        <authorList>
            <person name="Goh K.M."/>
            <person name="Chan K.-G."/>
            <person name="Yaakop A.S."/>
            <person name="Ee R."/>
            <person name="Gan H.M."/>
            <person name="Chan C.S."/>
        </authorList>
    </citation>
    <scope>NUCLEOTIDE SEQUENCE [LARGE SCALE GENOMIC DNA]</scope>
    <source>
        <strain evidence="2 3">SF-57</strain>
    </source>
</reference>
<keyword evidence="1" id="KW-1133">Transmembrane helix</keyword>
<evidence type="ECO:0000256" key="1">
    <source>
        <dbReference type="SAM" id="Phobius"/>
    </source>
</evidence>
<evidence type="ECO:0000313" key="2">
    <source>
        <dbReference type="EMBL" id="KIL45977.1"/>
    </source>
</evidence>
<dbReference type="OrthoDB" id="2454546at2"/>
<keyword evidence="1" id="KW-0472">Membrane</keyword>
<accession>A0A0C2VAJ7</accession>
<dbReference type="EMBL" id="JXRR01000017">
    <property type="protein sequence ID" value="KIL45977.1"/>
    <property type="molecule type" value="Genomic_DNA"/>
</dbReference>
<comment type="caution">
    <text evidence="2">The sequence shown here is derived from an EMBL/GenBank/DDBJ whole genome shotgun (WGS) entry which is preliminary data.</text>
</comment>
<dbReference type="Proteomes" id="UP000031972">
    <property type="component" value="Unassembled WGS sequence"/>
</dbReference>
<dbReference type="AlphaFoldDB" id="A0A0C2VAJ7"/>
<evidence type="ECO:0000313" key="3">
    <source>
        <dbReference type="Proteomes" id="UP000031972"/>
    </source>
</evidence>
<protein>
    <recommendedName>
        <fullName evidence="4">Competence protein ComGE</fullName>
    </recommendedName>
</protein>
<feature type="transmembrane region" description="Helical" evidence="1">
    <location>
        <begin position="13"/>
        <end position="36"/>
    </location>
</feature>
<organism evidence="2 3">
    <name type="scientific">Jeotgalibacillus campisalis</name>
    <dbReference type="NCBI Taxonomy" id="220754"/>
    <lineage>
        <taxon>Bacteria</taxon>
        <taxon>Bacillati</taxon>
        <taxon>Bacillota</taxon>
        <taxon>Bacilli</taxon>
        <taxon>Bacillales</taxon>
        <taxon>Caryophanaceae</taxon>
        <taxon>Jeotgalibacillus</taxon>
    </lineage>
</organism>
<dbReference type="RefSeq" id="WP_041059270.1">
    <property type="nucleotide sequence ID" value="NZ_JXRR01000017.1"/>
</dbReference>
<evidence type="ECO:0008006" key="4">
    <source>
        <dbReference type="Google" id="ProtNLM"/>
    </source>
</evidence>